<keyword evidence="4" id="KW-1185">Reference proteome</keyword>
<name>I3EHS4_NEMP3</name>
<protein>
    <submittedName>
        <fullName evidence="3">Uncharacterized protein</fullName>
    </submittedName>
</protein>
<evidence type="ECO:0000313" key="3">
    <source>
        <dbReference type="EMBL" id="EIJ88771.1"/>
    </source>
</evidence>
<dbReference type="VEuPathDB" id="MicrosporidiaDB:NEQG_00590"/>
<feature type="transmembrane region" description="Helical" evidence="2">
    <location>
        <begin position="413"/>
        <end position="432"/>
    </location>
</feature>
<feature type="transmembrane region" description="Helical" evidence="2">
    <location>
        <begin position="476"/>
        <end position="497"/>
    </location>
</feature>
<keyword evidence="2" id="KW-0472">Membrane</keyword>
<keyword evidence="2" id="KW-1133">Transmembrane helix</keyword>
<gene>
    <name evidence="3" type="ORF">NEQG_00590</name>
</gene>
<feature type="transmembrane region" description="Helical" evidence="2">
    <location>
        <begin position="339"/>
        <end position="357"/>
    </location>
</feature>
<keyword evidence="2" id="KW-0812">Transmembrane</keyword>
<evidence type="ECO:0000313" key="4">
    <source>
        <dbReference type="Proteomes" id="UP000002872"/>
    </source>
</evidence>
<dbReference type="OrthoDB" id="2189616at2759"/>
<feature type="coiled-coil region" evidence="1">
    <location>
        <begin position="75"/>
        <end position="102"/>
    </location>
</feature>
<dbReference type="AlphaFoldDB" id="I3EHS4"/>
<dbReference type="OMA" id="ETVINIW"/>
<sequence>MENETVINIWTGNIKKIFEPIRKQCIEDIEKILEEKYVPKKEIFQLVLKSLVEKSKLAEGIIVKNAEGRDEGENLKNMTANIQHIQYEKKEEENIINMLKSEKHSASEVLDHMIGCIQKELCARAKIYTGVANVRDDMASSGVDVLQALNYYLYIQAQEEMCETLLNSLSRKVYKEFEANPEELLKIPIQPVDTTLEFIRRNGLFQILNYCECILGRLGDDFYPSEIYIQIYCFILTAAHHSDAIKKMQKKTTKIDHKKVLEMFGNSFNLLHSTDEQLSRRMCIVEMIKKDMHAMQAMNGIKDSEDGDKNESVVIDLLTAKPPIEELYKEHGHYYRLKNFLKFIQSIFSLVFMLNMVVKNNGIMGLSMKHISKPSPIEAILSIMCIIDLYNNPILMNKRNTNLSPYKKHPEDFLYLVGFFVLMSTVMCIMFPTNLLNYSIYLFELVLILMNLGCSLGSISHETKNLFVKKINLREYAWALVKIVFSMAFTIAMHLYFKSHPNVSDVPALNILICV</sequence>
<accession>I3EHS4</accession>
<reference evidence="3" key="1">
    <citation type="submission" date="2011-01" db="EMBL/GenBank/DDBJ databases">
        <title>The Genome Sequence of Nematocida parisii strain ERTm3.</title>
        <authorList>
            <consortium name="The Broad Institute Genome Sequencing Platform"/>
            <consortium name="The Broad Institute Genome Sequencing Center for Infectious Disease"/>
            <person name="Cuomo C."/>
            <person name="Troemel E."/>
            <person name="Young S.K."/>
            <person name="Zeng Q."/>
            <person name="Gargeya S."/>
            <person name="Fitzgerald M."/>
            <person name="Haas B."/>
            <person name="Abouelleil A."/>
            <person name="Alvarado L."/>
            <person name="Arachchi H.M."/>
            <person name="Berlin A."/>
            <person name="Chapman S.B."/>
            <person name="Gearin G."/>
            <person name="Goldberg J."/>
            <person name="Griggs A."/>
            <person name="Gujja S."/>
            <person name="Hansen M."/>
            <person name="Heiman D."/>
            <person name="Howarth C."/>
            <person name="Larimer J."/>
            <person name="Lui A."/>
            <person name="MacDonald P.J.P."/>
            <person name="McCowen C."/>
            <person name="Montmayeur A."/>
            <person name="Murphy C."/>
            <person name="Neiman D."/>
            <person name="Pearson M."/>
            <person name="Priest M."/>
            <person name="Roberts A."/>
            <person name="Saif S."/>
            <person name="Shea T."/>
            <person name="Sisk P."/>
            <person name="Stolte C."/>
            <person name="Sykes S."/>
            <person name="Wortman J."/>
            <person name="Nusbaum C."/>
            <person name="Birren B."/>
        </authorList>
    </citation>
    <scope>NUCLEOTIDE SEQUENCE</scope>
    <source>
        <strain evidence="3">ERTm3</strain>
    </source>
</reference>
<keyword evidence="1" id="KW-0175">Coiled coil</keyword>
<feature type="transmembrane region" description="Helical" evidence="2">
    <location>
        <begin position="438"/>
        <end position="456"/>
    </location>
</feature>
<organism evidence="3 4">
    <name type="scientific">Nematocida parisii (strain ERTm3)</name>
    <name type="common">Nematode killer fungus</name>
    <dbReference type="NCBI Taxonomy" id="935791"/>
    <lineage>
        <taxon>Eukaryota</taxon>
        <taxon>Fungi</taxon>
        <taxon>Fungi incertae sedis</taxon>
        <taxon>Microsporidia</taxon>
        <taxon>Nematocida</taxon>
    </lineage>
</organism>
<evidence type="ECO:0000256" key="2">
    <source>
        <dbReference type="SAM" id="Phobius"/>
    </source>
</evidence>
<proteinExistence type="predicted"/>
<dbReference type="Proteomes" id="UP000002872">
    <property type="component" value="Unassembled WGS sequence"/>
</dbReference>
<dbReference type="EMBL" id="GL870877">
    <property type="protein sequence ID" value="EIJ88771.1"/>
    <property type="molecule type" value="Genomic_DNA"/>
</dbReference>
<dbReference type="HOGENOM" id="CLU_523849_0_0_1"/>
<dbReference type="InParanoid" id="I3EHS4"/>
<evidence type="ECO:0000256" key="1">
    <source>
        <dbReference type="SAM" id="Coils"/>
    </source>
</evidence>